<dbReference type="GO" id="GO:0005975">
    <property type="term" value="P:carbohydrate metabolic process"/>
    <property type="evidence" value="ECO:0007669"/>
    <property type="project" value="InterPro"/>
</dbReference>
<dbReference type="PANTHER" id="PTHR34216">
    <property type="match status" value="1"/>
</dbReference>
<dbReference type="KEGG" id="msq:BKP64_03810"/>
<dbReference type="CDD" id="cd10973">
    <property type="entry name" value="CE4_DAC_u4_5s"/>
    <property type="match status" value="1"/>
</dbReference>
<evidence type="ECO:0000313" key="4">
    <source>
        <dbReference type="EMBL" id="AOY87374.1"/>
    </source>
</evidence>
<dbReference type="GO" id="GO:0005576">
    <property type="term" value="C:extracellular region"/>
    <property type="evidence" value="ECO:0007669"/>
    <property type="project" value="UniProtKB-SubCell"/>
</dbReference>
<dbReference type="InterPro" id="IPR002509">
    <property type="entry name" value="NODB_dom"/>
</dbReference>
<keyword evidence="2" id="KW-0732">Signal</keyword>
<dbReference type="Pfam" id="PF01522">
    <property type="entry name" value="Polysacc_deac_1"/>
    <property type="match status" value="1"/>
</dbReference>
<sequence length="344" mass="38125">MAPRSFLNVLILLVLTTITFGSRADLVVLQYHHVSDSTPPSTSTSTSLFEAQMTFIRDLGLPVVPLQSGTNKALNGESSASNRVAITFDDAYESVYTSAAPTLAEFDYPYTIFVNTSAVGRPGYMTWEQLSELSKQQQVSIANHSADHGHLARKPDEAEKHWRQRVKHSLDDAQSRLSEELGTETPMFAYPYGEFDQSLESMIADRGWLGFGQQSGAIAANSEKTRLPRFPMANAYGQLGSLESKLLSKAFPIDARMLPDSVIRSNPPLMSLALPDDMKASKLTCFASGMGRIEFRLTEGGQVEVQAPKAFNSRRFRYNCTYPAGNGQFYWLSQQWLDPGKPED</sequence>
<evidence type="ECO:0000256" key="1">
    <source>
        <dbReference type="ARBA" id="ARBA00004613"/>
    </source>
</evidence>
<evidence type="ECO:0000259" key="3">
    <source>
        <dbReference type="PROSITE" id="PS51677"/>
    </source>
</evidence>
<dbReference type="GO" id="GO:0016810">
    <property type="term" value="F:hydrolase activity, acting on carbon-nitrogen (but not peptide) bonds"/>
    <property type="evidence" value="ECO:0007669"/>
    <property type="project" value="InterPro"/>
</dbReference>
<reference evidence="4 5" key="1">
    <citation type="submission" date="2016-10" db="EMBL/GenBank/DDBJ databases">
        <title>Marinobacter salinus sp. nov., a moderately halophilic bacterium isolated from a tidal flat environment.</title>
        <authorList>
            <person name="Park S.-J."/>
        </authorList>
    </citation>
    <scope>NUCLEOTIDE SEQUENCE [LARGE SCALE GENOMIC DNA]</scope>
    <source>
        <strain evidence="4 5">Hb8</strain>
    </source>
</reference>
<accession>A0A1D9GIL5</accession>
<name>A0A1D9GIL5_9GAMM</name>
<dbReference type="EMBL" id="CP017715">
    <property type="protein sequence ID" value="AOY87374.1"/>
    <property type="molecule type" value="Genomic_DNA"/>
</dbReference>
<dbReference type="Gene3D" id="3.20.20.370">
    <property type="entry name" value="Glycoside hydrolase/deacetylase"/>
    <property type="match status" value="1"/>
</dbReference>
<dbReference type="InterPro" id="IPR011330">
    <property type="entry name" value="Glyco_hydro/deAcase_b/a-brl"/>
</dbReference>
<evidence type="ECO:0000256" key="2">
    <source>
        <dbReference type="ARBA" id="ARBA00022729"/>
    </source>
</evidence>
<dbReference type="Proteomes" id="UP000177445">
    <property type="component" value="Chromosome"/>
</dbReference>
<dbReference type="STRING" id="1874317.BKP64_03810"/>
<dbReference type="SUPFAM" id="SSF88713">
    <property type="entry name" value="Glycoside hydrolase/deacetylase"/>
    <property type="match status" value="1"/>
</dbReference>
<gene>
    <name evidence="4" type="ORF">BKP64_03810</name>
</gene>
<feature type="domain" description="NodB homology" evidence="3">
    <location>
        <begin position="82"/>
        <end position="344"/>
    </location>
</feature>
<dbReference type="OrthoDB" id="9814639at2"/>
<dbReference type="InterPro" id="IPR051398">
    <property type="entry name" value="Polysacch_Deacetylase"/>
</dbReference>
<dbReference type="PROSITE" id="PS51677">
    <property type="entry name" value="NODB"/>
    <property type="match status" value="1"/>
</dbReference>
<dbReference type="AlphaFoldDB" id="A0A1D9GIL5"/>
<keyword evidence="5" id="KW-1185">Reference proteome</keyword>
<comment type="subcellular location">
    <subcellularLocation>
        <location evidence="1">Secreted</location>
    </subcellularLocation>
</comment>
<dbReference type="RefSeq" id="WP_070966239.1">
    <property type="nucleotide sequence ID" value="NZ_CP017715.1"/>
</dbReference>
<protein>
    <submittedName>
        <fullName evidence="4">Polysaccharide deacetylase</fullName>
    </submittedName>
</protein>
<evidence type="ECO:0000313" key="5">
    <source>
        <dbReference type="Proteomes" id="UP000177445"/>
    </source>
</evidence>
<proteinExistence type="predicted"/>
<dbReference type="PANTHER" id="PTHR34216:SF3">
    <property type="entry name" value="POLY-BETA-1,6-N-ACETYL-D-GLUCOSAMINE N-DEACETYLASE"/>
    <property type="match status" value="1"/>
</dbReference>
<organism evidence="4 5">
    <name type="scientific">Marinobacter salinus</name>
    <dbReference type="NCBI Taxonomy" id="1874317"/>
    <lineage>
        <taxon>Bacteria</taxon>
        <taxon>Pseudomonadati</taxon>
        <taxon>Pseudomonadota</taxon>
        <taxon>Gammaproteobacteria</taxon>
        <taxon>Pseudomonadales</taxon>
        <taxon>Marinobacteraceae</taxon>
        <taxon>Marinobacter</taxon>
    </lineage>
</organism>